<sequence length="50" mass="5299">MSSGHGGNLRELAARAGRPVGDILDFSANINPLGPPQWLRALMNSKLEAV</sequence>
<evidence type="ECO:0000313" key="1">
    <source>
        <dbReference type="EMBL" id="GAG42765.1"/>
    </source>
</evidence>
<reference evidence="1" key="1">
    <citation type="journal article" date="2014" name="Front. Microbiol.">
        <title>High frequency of phylogenetically diverse reductive dehalogenase-homologous genes in deep subseafloor sedimentary metagenomes.</title>
        <authorList>
            <person name="Kawai M."/>
            <person name="Futagami T."/>
            <person name="Toyoda A."/>
            <person name="Takaki Y."/>
            <person name="Nishi S."/>
            <person name="Hori S."/>
            <person name="Arai W."/>
            <person name="Tsubouchi T."/>
            <person name="Morono Y."/>
            <person name="Uchiyama I."/>
            <person name="Ito T."/>
            <person name="Fujiyama A."/>
            <person name="Inagaki F."/>
            <person name="Takami H."/>
        </authorList>
    </citation>
    <scope>NUCLEOTIDE SEQUENCE</scope>
    <source>
        <strain evidence="1">Expedition CK06-06</strain>
    </source>
</reference>
<organism evidence="1">
    <name type="scientific">marine sediment metagenome</name>
    <dbReference type="NCBI Taxonomy" id="412755"/>
    <lineage>
        <taxon>unclassified sequences</taxon>
        <taxon>metagenomes</taxon>
        <taxon>ecological metagenomes</taxon>
    </lineage>
</organism>
<feature type="non-terminal residue" evidence="1">
    <location>
        <position position="50"/>
    </location>
</feature>
<comment type="caution">
    <text evidence="1">The sequence shown here is derived from an EMBL/GenBank/DDBJ whole genome shotgun (WGS) entry which is preliminary data.</text>
</comment>
<dbReference type="Gene3D" id="3.90.1150.10">
    <property type="entry name" value="Aspartate Aminotransferase, domain 1"/>
    <property type="match status" value="1"/>
</dbReference>
<dbReference type="EMBL" id="BARS01056407">
    <property type="protein sequence ID" value="GAG42765.1"/>
    <property type="molecule type" value="Genomic_DNA"/>
</dbReference>
<dbReference type="AlphaFoldDB" id="X0XHZ5"/>
<evidence type="ECO:0008006" key="2">
    <source>
        <dbReference type="Google" id="ProtNLM"/>
    </source>
</evidence>
<protein>
    <recommendedName>
        <fullName evidence="2">Threonine-phosphate decarboxylase</fullName>
    </recommendedName>
</protein>
<proteinExistence type="predicted"/>
<accession>X0XHZ5</accession>
<dbReference type="InterPro" id="IPR015422">
    <property type="entry name" value="PyrdxlP-dep_Trfase_small"/>
</dbReference>
<gene>
    <name evidence="1" type="ORF">S01H1_83082</name>
</gene>
<name>X0XHZ5_9ZZZZ</name>